<evidence type="ECO:0000256" key="1">
    <source>
        <dbReference type="SAM" id="MobiDB-lite"/>
    </source>
</evidence>
<reference evidence="2 3" key="1">
    <citation type="journal article" date="2019" name="Int. J. Syst. Evol. Microbiol.">
        <title>The Global Catalogue of Microorganisms (GCM) 10K type strain sequencing project: providing services to taxonomists for standard genome sequencing and annotation.</title>
        <authorList>
            <consortium name="The Broad Institute Genomics Platform"/>
            <consortium name="The Broad Institute Genome Sequencing Center for Infectious Disease"/>
            <person name="Wu L."/>
            <person name="Ma J."/>
        </authorList>
    </citation>
    <scope>NUCLEOTIDE SEQUENCE [LARGE SCALE GENOMIC DNA]</scope>
    <source>
        <strain evidence="2 3">JCM 17504</strain>
    </source>
</reference>
<sequence length="75" mass="8813">MYSANLHKSETGSSSPEEVKQEIRAWWNDQENQDAIFVKFMPSERGWDKFQARVAEGLEEISFETPDREVLFDDE</sequence>
<evidence type="ECO:0000313" key="3">
    <source>
        <dbReference type="Proteomes" id="UP001501729"/>
    </source>
</evidence>
<organism evidence="2 3">
    <name type="scientific">Haladaptatus pallidirubidus</name>
    <dbReference type="NCBI Taxonomy" id="1008152"/>
    <lineage>
        <taxon>Archaea</taxon>
        <taxon>Methanobacteriati</taxon>
        <taxon>Methanobacteriota</taxon>
        <taxon>Stenosarchaea group</taxon>
        <taxon>Halobacteria</taxon>
        <taxon>Halobacteriales</taxon>
        <taxon>Haladaptataceae</taxon>
        <taxon>Haladaptatus</taxon>
    </lineage>
</organism>
<dbReference type="AlphaFoldDB" id="A0AAV3UQE0"/>
<comment type="caution">
    <text evidence="2">The sequence shown here is derived from an EMBL/GenBank/DDBJ whole genome shotgun (WGS) entry which is preliminary data.</text>
</comment>
<evidence type="ECO:0000313" key="2">
    <source>
        <dbReference type="EMBL" id="GAA5062399.1"/>
    </source>
</evidence>
<accession>A0AAV3UQE0</accession>
<gene>
    <name evidence="2" type="ORF">GCM10025751_49710</name>
</gene>
<protein>
    <submittedName>
        <fullName evidence="2">Uncharacterized protein</fullName>
    </submittedName>
</protein>
<proteinExistence type="predicted"/>
<dbReference type="EMBL" id="BAABKX010000022">
    <property type="protein sequence ID" value="GAA5062399.1"/>
    <property type="molecule type" value="Genomic_DNA"/>
</dbReference>
<dbReference type="Proteomes" id="UP001501729">
    <property type="component" value="Unassembled WGS sequence"/>
</dbReference>
<keyword evidence="3" id="KW-1185">Reference proteome</keyword>
<feature type="region of interest" description="Disordered" evidence="1">
    <location>
        <begin position="1"/>
        <end position="21"/>
    </location>
</feature>
<name>A0AAV3UQE0_9EURY</name>